<organism evidence="2">
    <name type="scientific">uncultured Acidimicrobiales bacterium</name>
    <dbReference type="NCBI Taxonomy" id="310071"/>
    <lineage>
        <taxon>Bacteria</taxon>
        <taxon>Bacillati</taxon>
        <taxon>Actinomycetota</taxon>
        <taxon>Acidimicrobiia</taxon>
        <taxon>Acidimicrobiales</taxon>
        <taxon>environmental samples</taxon>
    </lineage>
</organism>
<evidence type="ECO:0000256" key="1">
    <source>
        <dbReference type="SAM" id="MobiDB-lite"/>
    </source>
</evidence>
<proteinExistence type="predicted"/>
<accession>A0A6J4H2P3</accession>
<evidence type="ECO:0000313" key="2">
    <source>
        <dbReference type="EMBL" id="CAA9212525.1"/>
    </source>
</evidence>
<sequence length="55" mass="6017">ERAWRRPHRRPPRPHSGQGDRPEPGLRRRLGAGAGGGRRLRGPPAGREAHRAGAV</sequence>
<dbReference type="EMBL" id="CADCTB010000013">
    <property type="protein sequence ID" value="CAA9212525.1"/>
    <property type="molecule type" value="Genomic_DNA"/>
</dbReference>
<protein>
    <submittedName>
        <fullName evidence="2">Uncharacterized protein</fullName>
    </submittedName>
</protein>
<name>A0A6J4H2P3_9ACTN</name>
<dbReference type="AlphaFoldDB" id="A0A6J4H2P3"/>
<feature type="region of interest" description="Disordered" evidence="1">
    <location>
        <begin position="1"/>
        <end position="55"/>
    </location>
</feature>
<feature type="compositionally biased region" description="Basic residues" evidence="1">
    <location>
        <begin position="1"/>
        <end position="13"/>
    </location>
</feature>
<gene>
    <name evidence="2" type="ORF">AVDCRST_MAG10-201</name>
</gene>
<feature type="non-terminal residue" evidence="2">
    <location>
        <position position="55"/>
    </location>
</feature>
<reference evidence="2" key="1">
    <citation type="submission" date="2020-02" db="EMBL/GenBank/DDBJ databases">
        <authorList>
            <person name="Meier V. D."/>
        </authorList>
    </citation>
    <scope>NUCLEOTIDE SEQUENCE</scope>
    <source>
        <strain evidence="2">AVDCRST_MAG10</strain>
    </source>
</reference>
<feature type="non-terminal residue" evidence="2">
    <location>
        <position position="1"/>
    </location>
</feature>